<evidence type="ECO:0000256" key="1">
    <source>
        <dbReference type="SAM" id="Phobius"/>
    </source>
</evidence>
<keyword evidence="1" id="KW-0472">Membrane</keyword>
<proteinExistence type="predicted"/>
<feature type="transmembrane region" description="Helical" evidence="1">
    <location>
        <begin position="28"/>
        <end position="50"/>
    </location>
</feature>
<protein>
    <submittedName>
        <fullName evidence="2">Uncharacterized protein</fullName>
    </submittedName>
</protein>
<evidence type="ECO:0000313" key="3">
    <source>
        <dbReference type="Proteomes" id="UP000260136"/>
    </source>
</evidence>
<reference evidence="3" key="1">
    <citation type="submission" date="2018-06" db="EMBL/GenBank/DDBJ databases">
        <authorList>
            <consortium name="Pathogen Informatics"/>
        </authorList>
    </citation>
    <scope>NUCLEOTIDE SEQUENCE [LARGE SCALE GENOMIC DNA]</scope>
    <source>
        <strain evidence="3">NCTC10115</strain>
    </source>
</reference>
<sequence>MLPKFGASPVPSLPLTIILFNPAFRFSVFLPLGLSFVFSLAVSNVANFVVQLPEATFSVLLFPGVSTCKTLVSSPVLNCSQLLAISVFWVPEI</sequence>
<organism evidence="2 3">
    <name type="scientific">Mycoplasmoides gallisepticum</name>
    <name type="common">Mycoplasma gallisepticum</name>
    <dbReference type="NCBI Taxonomy" id="2096"/>
    <lineage>
        <taxon>Bacteria</taxon>
        <taxon>Bacillati</taxon>
        <taxon>Mycoplasmatota</taxon>
        <taxon>Mycoplasmoidales</taxon>
        <taxon>Mycoplasmoidaceae</taxon>
        <taxon>Mycoplasmoides</taxon>
    </lineage>
</organism>
<keyword evidence="1" id="KW-0812">Transmembrane</keyword>
<name>A0A3B0PK86_MYCGL</name>
<accession>A0A3B0PK86</accession>
<dbReference type="Proteomes" id="UP000260136">
    <property type="component" value="Chromosome"/>
</dbReference>
<gene>
    <name evidence="2" type="ORF">NCTC10115_01295</name>
</gene>
<keyword evidence="1" id="KW-1133">Transmembrane helix</keyword>
<dbReference type="EMBL" id="LS991952">
    <property type="protein sequence ID" value="SYV95205.1"/>
    <property type="molecule type" value="Genomic_DNA"/>
</dbReference>
<evidence type="ECO:0000313" key="2">
    <source>
        <dbReference type="EMBL" id="SYV95205.1"/>
    </source>
</evidence>
<dbReference type="AlphaFoldDB" id="A0A3B0PK86"/>